<protein>
    <submittedName>
        <fullName evidence="14">Uncharacterized protein</fullName>
    </submittedName>
</protein>
<dbReference type="PANTHER" id="PTHR47947:SF1">
    <property type="entry name" value="CYTOCHROME P450 82E3"/>
    <property type="match status" value="1"/>
</dbReference>
<evidence type="ECO:0000256" key="5">
    <source>
        <dbReference type="ARBA" id="ARBA00022723"/>
    </source>
</evidence>
<evidence type="ECO:0000256" key="6">
    <source>
        <dbReference type="ARBA" id="ARBA00022989"/>
    </source>
</evidence>
<keyword evidence="5 11" id="KW-0479">Metal-binding</keyword>
<proteinExistence type="inferred from homology"/>
<reference evidence="14" key="1">
    <citation type="submission" date="2019-08" db="EMBL/GenBank/DDBJ databases">
        <title>Reference gene set and small RNA set construction with multiple tissues from Davidia involucrata Baill.</title>
        <authorList>
            <person name="Yang H."/>
            <person name="Zhou C."/>
            <person name="Li G."/>
            <person name="Wang J."/>
            <person name="Gao P."/>
            <person name="Wang M."/>
            <person name="Wang R."/>
            <person name="Zhao Y."/>
        </authorList>
    </citation>
    <scope>NUCLEOTIDE SEQUENCE</scope>
    <source>
        <tissue evidence="14">Mixed with DoveR01_LX</tissue>
    </source>
</reference>
<evidence type="ECO:0000256" key="12">
    <source>
        <dbReference type="RuleBase" id="RU000461"/>
    </source>
</evidence>
<dbReference type="EMBL" id="GHES01042233">
    <property type="protein sequence ID" value="MPA72792.1"/>
    <property type="molecule type" value="Transcribed_RNA"/>
</dbReference>
<dbReference type="InterPro" id="IPR036396">
    <property type="entry name" value="Cyt_P450_sf"/>
</dbReference>
<dbReference type="Gene3D" id="1.10.630.10">
    <property type="entry name" value="Cytochrome P450"/>
    <property type="match status" value="1"/>
</dbReference>
<dbReference type="Pfam" id="PF00067">
    <property type="entry name" value="p450"/>
    <property type="match status" value="1"/>
</dbReference>
<sequence>MDLLPLVQAIGKLIIALVLLCILWRLRNINSDARKEKEKAPEPRGAWPIIGHLHLLISGGQSSTPVFRILASIADKHGPIFTIRVGMQKALVVSSKEAVAECFTRNDRVFLTRPSSAASKYIGYDGALFGLGPYGPYWREMRKISAFELLSNSRLELLTHVRASEVDTCIKHLYWLCTKSTIADMSQWFGQVINNMMLRMIAGKRFHIGDADNDGESRRFRRAIDEFMYLSGVFVPSDVIPHIEWLDLQGHVKSMKRNAEELEYFVGRWLQEHIQSRENGQKKKEECDFMDVMLSLFGEDGLAYEHKSEAIIKATALNLISAGSDTSAVTLTWALSLLLNHKKVLKCAQEELDIHVGRERWVEELDIKNLAYLQAIIKETLRLYPPGPLSVPREAMEDCYVSGYYVPKGTRLLVNIWKLHRDPRVWTNPCEFQPERFLTSHRGVDVKGQQFEYIPFSSGRRSCPGIVAGLQMMSLTLARVLQGFNLVTDMNAQVDMSEGLGLTLPKATRLEVILTPRLPCKLYLYQQ</sequence>
<dbReference type="PANTHER" id="PTHR47947">
    <property type="entry name" value="CYTOCHROME P450 82C3-RELATED"/>
    <property type="match status" value="1"/>
</dbReference>
<keyword evidence="4 13" id="KW-0812">Transmembrane</keyword>
<keyword evidence="10 13" id="KW-0472">Membrane</keyword>
<dbReference type="InterPro" id="IPR001128">
    <property type="entry name" value="Cyt_P450"/>
</dbReference>
<evidence type="ECO:0000256" key="3">
    <source>
        <dbReference type="ARBA" id="ARBA00022617"/>
    </source>
</evidence>
<keyword evidence="8 11" id="KW-0408">Iron</keyword>
<keyword evidence="3 11" id="KW-0349">Heme</keyword>
<comment type="cofactor">
    <cofactor evidence="1 11">
        <name>heme</name>
        <dbReference type="ChEBI" id="CHEBI:30413"/>
    </cofactor>
</comment>
<dbReference type="GO" id="GO:0020037">
    <property type="term" value="F:heme binding"/>
    <property type="evidence" value="ECO:0007669"/>
    <property type="project" value="InterPro"/>
</dbReference>
<evidence type="ECO:0000256" key="13">
    <source>
        <dbReference type="SAM" id="Phobius"/>
    </source>
</evidence>
<evidence type="ECO:0000256" key="11">
    <source>
        <dbReference type="PIRSR" id="PIRSR602401-1"/>
    </source>
</evidence>
<dbReference type="PROSITE" id="PS00086">
    <property type="entry name" value="CYTOCHROME_P450"/>
    <property type="match status" value="1"/>
</dbReference>
<dbReference type="GO" id="GO:0016020">
    <property type="term" value="C:membrane"/>
    <property type="evidence" value="ECO:0007669"/>
    <property type="project" value="UniProtKB-SubCell"/>
</dbReference>
<dbReference type="InterPro" id="IPR002401">
    <property type="entry name" value="Cyt_P450_E_grp-I"/>
</dbReference>
<evidence type="ECO:0000256" key="10">
    <source>
        <dbReference type="ARBA" id="ARBA00023136"/>
    </source>
</evidence>
<dbReference type="CDD" id="cd20654">
    <property type="entry name" value="CYP82"/>
    <property type="match status" value="1"/>
</dbReference>
<evidence type="ECO:0000313" key="14">
    <source>
        <dbReference type="EMBL" id="MPA72792.1"/>
    </source>
</evidence>
<dbReference type="InterPro" id="IPR017972">
    <property type="entry name" value="Cyt_P450_CS"/>
</dbReference>
<evidence type="ECO:0000256" key="8">
    <source>
        <dbReference type="ARBA" id="ARBA00023004"/>
    </source>
</evidence>
<dbReference type="GO" id="GO:0016705">
    <property type="term" value="F:oxidoreductase activity, acting on paired donors, with incorporation or reduction of molecular oxygen"/>
    <property type="evidence" value="ECO:0007669"/>
    <property type="project" value="InterPro"/>
</dbReference>
<dbReference type="InterPro" id="IPR050651">
    <property type="entry name" value="Plant_Cytochrome_P450_Monoox"/>
</dbReference>
<keyword evidence="6 13" id="KW-1133">Transmembrane helix</keyword>
<dbReference type="FunFam" id="1.10.630.10:FF:000026">
    <property type="entry name" value="Cytochrome P450 82C4"/>
    <property type="match status" value="1"/>
</dbReference>
<accession>A0A5B7BVB0</accession>
<evidence type="ECO:0000256" key="2">
    <source>
        <dbReference type="ARBA" id="ARBA00004167"/>
    </source>
</evidence>
<comment type="similarity">
    <text evidence="12">Belongs to the cytochrome P450 family.</text>
</comment>
<evidence type="ECO:0000256" key="4">
    <source>
        <dbReference type="ARBA" id="ARBA00022692"/>
    </source>
</evidence>
<dbReference type="AlphaFoldDB" id="A0A5B7BVB0"/>
<organism evidence="14">
    <name type="scientific">Davidia involucrata</name>
    <name type="common">Dove tree</name>
    <dbReference type="NCBI Taxonomy" id="16924"/>
    <lineage>
        <taxon>Eukaryota</taxon>
        <taxon>Viridiplantae</taxon>
        <taxon>Streptophyta</taxon>
        <taxon>Embryophyta</taxon>
        <taxon>Tracheophyta</taxon>
        <taxon>Spermatophyta</taxon>
        <taxon>Magnoliopsida</taxon>
        <taxon>eudicotyledons</taxon>
        <taxon>Gunneridae</taxon>
        <taxon>Pentapetalae</taxon>
        <taxon>asterids</taxon>
        <taxon>Cornales</taxon>
        <taxon>Nyssaceae</taxon>
        <taxon>Davidia</taxon>
    </lineage>
</organism>
<dbReference type="GO" id="GO:0004497">
    <property type="term" value="F:monooxygenase activity"/>
    <property type="evidence" value="ECO:0007669"/>
    <property type="project" value="UniProtKB-KW"/>
</dbReference>
<comment type="subcellular location">
    <subcellularLocation>
        <location evidence="2">Membrane</location>
        <topology evidence="2">Single-pass membrane protein</topology>
    </subcellularLocation>
</comment>
<name>A0A5B7BVB0_DAVIN</name>
<dbReference type="GO" id="GO:0005506">
    <property type="term" value="F:iron ion binding"/>
    <property type="evidence" value="ECO:0007669"/>
    <property type="project" value="InterPro"/>
</dbReference>
<evidence type="ECO:0000256" key="9">
    <source>
        <dbReference type="ARBA" id="ARBA00023033"/>
    </source>
</evidence>
<keyword evidence="7 12" id="KW-0560">Oxidoreductase</keyword>
<feature type="transmembrane region" description="Helical" evidence="13">
    <location>
        <begin position="6"/>
        <end position="26"/>
    </location>
</feature>
<keyword evidence="9 12" id="KW-0503">Monooxygenase</keyword>
<evidence type="ECO:0000256" key="1">
    <source>
        <dbReference type="ARBA" id="ARBA00001971"/>
    </source>
</evidence>
<dbReference type="PRINTS" id="PR00463">
    <property type="entry name" value="EP450I"/>
</dbReference>
<gene>
    <name evidence="14" type="ORF">Din_042233</name>
</gene>
<dbReference type="PRINTS" id="PR00385">
    <property type="entry name" value="P450"/>
</dbReference>
<dbReference type="SUPFAM" id="SSF48264">
    <property type="entry name" value="Cytochrome P450"/>
    <property type="match status" value="1"/>
</dbReference>
<feature type="binding site" description="axial binding residue" evidence="11">
    <location>
        <position position="463"/>
    </location>
    <ligand>
        <name>heme</name>
        <dbReference type="ChEBI" id="CHEBI:30413"/>
    </ligand>
    <ligandPart>
        <name>Fe</name>
        <dbReference type="ChEBI" id="CHEBI:18248"/>
    </ligandPart>
</feature>
<evidence type="ECO:0000256" key="7">
    <source>
        <dbReference type="ARBA" id="ARBA00023002"/>
    </source>
</evidence>